<protein>
    <submittedName>
        <fullName evidence="6">LysR family transcriptional regulator</fullName>
    </submittedName>
</protein>
<dbReference type="SUPFAM" id="SSF46785">
    <property type="entry name" value="Winged helix' DNA-binding domain"/>
    <property type="match status" value="1"/>
</dbReference>
<dbReference type="EMBL" id="WUQX01000001">
    <property type="protein sequence ID" value="MXP75452.1"/>
    <property type="molecule type" value="Genomic_DNA"/>
</dbReference>
<dbReference type="InterPro" id="IPR036390">
    <property type="entry name" value="WH_DNA-bd_sf"/>
</dbReference>
<dbReference type="PANTHER" id="PTHR30419:SF28">
    <property type="entry name" value="HTH-TYPE TRANSCRIPTIONAL REGULATOR BSDA"/>
    <property type="match status" value="1"/>
</dbReference>
<keyword evidence="4" id="KW-0804">Transcription</keyword>
<comment type="similarity">
    <text evidence="1">Belongs to the LysR transcriptional regulatory family.</text>
</comment>
<sequence length="288" mass="32171">MGLRKWNVFLAVVDSGSFTKAGEELGYTQAGITQMMKSLEKEVGFPLFHKGHQGVSLTKEGVALLPSIRYLLAANEALNQEISFLTGARKGTLKIGTYTSCSIHWIPGIIHTFRKEYPGIHFDISEGNEAELSDWIRDHKVDIAFTSYQNSASYHFIHLYDDPMLAVMPKGHPLAAYDEVPIELFESSAFVVSDYTYLNDVHRILKTAGVTPDIKYTSHNDYSILSMVEHNLGISILPELILRGKTGNFEARPLKPYALRRLGIAVASPGDLSPAMKIFIEYAQNYLK</sequence>
<dbReference type="Proteomes" id="UP000460412">
    <property type="component" value="Unassembled WGS sequence"/>
</dbReference>
<dbReference type="SUPFAM" id="SSF53850">
    <property type="entry name" value="Periplasmic binding protein-like II"/>
    <property type="match status" value="1"/>
</dbReference>
<evidence type="ECO:0000256" key="2">
    <source>
        <dbReference type="ARBA" id="ARBA00023015"/>
    </source>
</evidence>
<dbReference type="GO" id="GO:0005829">
    <property type="term" value="C:cytosol"/>
    <property type="evidence" value="ECO:0007669"/>
    <property type="project" value="TreeGrafter"/>
</dbReference>
<organism evidence="6 7">
    <name type="scientific">Sporofaciens musculi</name>
    <dbReference type="NCBI Taxonomy" id="2681861"/>
    <lineage>
        <taxon>Bacteria</taxon>
        <taxon>Bacillati</taxon>
        <taxon>Bacillota</taxon>
        <taxon>Clostridia</taxon>
        <taxon>Lachnospirales</taxon>
        <taxon>Lachnospiraceae</taxon>
        <taxon>Sporofaciens</taxon>
    </lineage>
</organism>
<dbReference type="PANTHER" id="PTHR30419">
    <property type="entry name" value="HTH-TYPE TRANSCRIPTIONAL REGULATOR YBHD"/>
    <property type="match status" value="1"/>
</dbReference>
<dbReference type="Pfam" id="PF03466">
    <property type="entry name" value="LysR_substrate"/>
    <property type="match status" value="1"/>
</dbReference>
<keyword evidence="7" id="KW-1185">Reference proteome</keyword>
<dbReference type="AlphaFoldDB" id="A0A7X3MFU3"/>
<evidence type="ECO:0000256" key="1">
    <source>
        <dbReference type="ARBA" id="ARBA00009437"/>
    </source>
</evidence>
<evidence type="ECO:0000259" key="5">
    <source>
        <dbReference type="PROSITE" id="PS50931"/>
    </source>
</evidence>
<dbReference type="GO" id="GO:0003700">
    <property type="term" value="F:DNA-binding transcription factor activity"/>
    <property type="evidence" value="ECO:0007669"/>
    <property type="project" value="InterPro"/>
</dbReference>
<reference evidence="6 7" key="1">
    <citation type="submission" date="2019-12" db="EMBL/GenBank/DDBJ databases">
        <title>Sporaefaciens musculi gen. nov., sp. nov., a novel bacterium isolated from the caecum of an obese mouse.</title>
        <authorList>
            <person name="Rasmussen T.S."/>
            <person name="Streidl T."/>
            <person name="Hitch T.C.A."/>
            <person name="Wortmann E."/>
            <person name="Deptula P."/>
            <person name="Hansen M."/>
            <person name="Nielsen D.S."/>
            <person name="Clavel T."/>
            <person name="Vogensen F.K."/>
        </authorList>
    </citation>
    <scope>NUCLEOTIDE SEQUENCE [LARGE SCALE GENOMIC DNA]</scope>
    <source>
        <strain evidence="6 7">WCA-9-b2</strain>
    </source>
</reference>
<feature type="domain" description="HTH lysR-type" evidence="5">
    <location>
        <begin position="1"/>
        <end position="58"/>
    </location>
</feature>
<dbReference type="InterPro" id="IPR000847">
    <property type="entry name" value="LysR_HTH_N"/>
</dbReference>
<dbReference type="InterPro" id="IPR050950">
    <property type="entry name" value="HTH-type_LysR_regulators"/>
</dbReference>
<dbReference type="CDD" id="cd05466">
    <property type="entry name" value="PBP2_LTTR_substrate"/>
    <property type="match status" value="1"/>
</dbReference>
<accession>A0A7X3MFU3</accession>
<keyword evidence="3" id="KW-0238">DNA-binding</keyword>
<evidence type="ECO:0000313" key="7">
    <source>
        <dbReference type="Proteomes" id="UP000460412"/>
    </source>
</evidence>
<name>A0A7X3MFU3_9FIRM</name>
<dbReference type="Gene3D" id="1.10.10.10">
    <property type="entry name" value="Winged helix-like DNA-binding domain superfamily/Winged helix DNA-binding domain"/>
    <property type="match status" value="1"/>
</dbReference>
<dbReference type="InterPro" id="IPR005119">
    <property type="entry name" value="LysR_subst-bd"/>
</dbReference>
<gene>
    <name evidence="6" type="ORF">GN277_08685</name>
</gene>
<dbReference type="InterPro" id="IPR036388">
    <property type="entry name" value="WH-like_DNA-bd_sf"/>
</dbReference>
<evidence type="ECO:0000313" key="6">
    <source>
        <dbReference type="EMBL" id="MXP75452.1"/>
    </source>
</evidence>
<dbReference type="RefSeq" id="WP_159750707.1">
    <property type="nucleotide sequence ID" value="NZ_CASZNZ010000107.1"/>
</dbReference>
<dbReference type="Pfam" id="PF00126">
    <property type="entry name" value="HTH_1"/>
    <property type="match status" value="1"/>
</dbReference>
<dbReference type="PRINTS" id="PR00039">
    <property type="entry name" value="HTHLYSR"/>
</dbReference>
<comment type="caution">
    <text evidence="6">The sequence shown here is derived from an EMBL/GenBank/DDBJ whole genome shotgun (WGS) entry which is preliminary data.</text>
</comment>
<evidence type="ECO:0000256" key="3">
    <source>
        <dbReference type="ARBA" id="ARBA00023125"/>
    </source>
</evidence>
<evidence type="ECO:0000256" key="4">
    <source>
        <dbReference type="ARBA" id="ARBA00023163"/>
    </source>
</evidence>
<dbReference type="GO" id="GO:0003677">
    <property type="term" value="F:DNA binding"/>
    <property type="evidence" value="ECO:0007669"/>
    <property type="project" value="UniProtKB-KW"/>
</dbReference>
<dbReference type="Gene3D" id="3.40.190.290">
    <property type="match status" value="1"/>
</dbReference>
<proteinExistence type="inferred from homology"/>
<dbReference type="PROSITE" id="PS50931">
    <property type="entry name" value="HTH_LYSR"/>
    <property type="match status" value="1"/>
</dbReference>
<keyword evidence="2" id="KW-0805">Transcription regulation</keyword>